<protein>
    <submittedName>
        <fullName evidence="2">TMPRSS4 isoform 8</fullName>
    </submittedName>
</protein>
<dbReference type="EMBL" id="NBAG03000239">
    <property type="protein sequence ID" value="PNI66071.1"/>
    <property type="molecule type" value="Genomic_DNA"/>
</dbReference>
<name>A0A2J8N2S4_PANTR</name>
<comment type="caution">
    <text evidence="2">The sequence shown here is derived from an EMBL/GenBank/DDBJ whole genome shotgun (WGS) entry which is preliminary data.</text>
</comment>
<proteinExistence type="predicted"/>
<accession>A0A2J8N2S4</accession>
<evidence type="ECO:0000313" key="2">
    <source>
        <dbReference type="EMBL" id="PNI66071.1"/>
    </source>
</evidence>
<organism evidence="2 3">
    <name type="scientific">Pan troglodytes</name>
    <name type="common">Chimpanzee</name>
    <dbReference type="NCBI Taxonomy" id="9598"/>
    <lineage>
        <taxon>Eukaryota</taxon>
        <taxon>Metazoa</taxon>
        <taxon>Chordata</taxon>
        <taxon>Craniata</taxon>
        <taxon>Vertebrata</taxon>
        <taxon>Euteleostomi</taxon>
        <taxon>Mammalia</taxon>
        <taxon>Eutheria</taxon>
        <taxon>Euarchontoglires</taxon>
        <taxon>Primates</taxon>
        <taxon>Haplorrhini</taxon>
        <taxon>Catarrhini</taxon>
        <taxon>Hominidae</taxon>
        <taxon>Pan</taxon>
    </lineage>
</organism>
<sequence length="59" mass="6348">MDPDSDQPLNSLGKFRCQTPAQTAYPHGDLPKGGDPHHHSTTEPGEYHHCGCPHQGDSG</sequence>
<reference evidence="2 3" key="1">
    <citation type="submission" date="2017-12" db="EMBL/GenBank/DDBJ databases">
        <title>High-resolution comparative analysis of great ape genomes.</title>
        <authorList>
            <person name="Pollen A."/>
            <person name="Hastie A."/>
            <person name="Hormozdiari F."/>
            <person name="Dougherty M."/>
            <person name="Liu R."/>
            <person name="Chaisson M."/>
            <person name="Hoppe E."/>
            <person name="Hill C."/>
            <person name="Pang A."/>
            <person name="Hillier L."/>
            <person name="Baker C."/>
            <person name="Armstrong J."/>
            <person name="Shendure J."/>
            <person name="Paten B."/>
            <person name="Wilson R."/>
            <person name="Chao H."/>
            <person name="Schneider V."/>
            <person name="Ventura M."/>
            <person name="Kronenberg Z."/>
            <person name="Murali S."/>
            <person name="Gordon D."/>
            <person name="Cantsilieris S."/>
            <person name="Munson K."/>
            <person name="Nelson B."/>
            <person name="Raja A."/>
            <person name="Underwood J."/>
            <person name="Diekhans M."/>
            <person name="Fiddes I."/>
            <person name="Haussler D."/>
            <person name="Eichler E."/>
        </authorList>
    </citation>
    <scope>NUCLEOTIDE SEQUENCE [LARGE SCALE GENOMIC DNA]</scope>
    <source>
        <strain evidence="2">Yerkes chimp pedigree #C0471</strain>
    </source>
</reference>
<dbReference type="Proteomes" id="UP000236370">
    <property type="component" value="Unassembled WGS sequence"/>
</dbReference>
<evidence type="ECO:0000313" key="3">
    <source>
        <dbReference type="Proteomes" id="UP000236370"/>
    </source>
</evidence>
<evidence type="ECO:0000256" key="1">
    <source>
        <dbReference type="SAM" id="MobiDB-lite"/>
    </source>
</evidence>
<feature type="region of interest" description="Disordered" evidence="1">
    <location>
        <begin position="1"/>
        <end position="59"/>
    </location>
</feature>
<gene>
    <name evidence="2" type="ORF">CK820_G0015745</name>
</gene>
<feature type="compositionally biased region" description="Basic and acidic residues" evidence="1">
    <location>
        <begin position="29"/>
        <end position="49"/>
    </location>
</feature>
<dbReference type="AlphaFoldDB" id="A0A2J8N2S4"/>